<accession>A0A2M6YRL2</accession>
<evidence type="ECO:0000256" key="3">
    <source>
        <dbReference type="ARBA" id="ARBA00012838"/>
    </source>
</evidence>
<comment type="caution">
    <text evidence="17">The sequence shown here is derived from an EMBL/GenBank/DDBJ whole genome shotgun (WGS) entry which is preliminary data.</text>
</comment>
<evidence type="ECO:0000256" key="4">
    <source>
        <dbReference type="ARBA" id="ARBA00018753"/>
    </source>
</evidence>
<evidence type="ECO:0000256" key="5">
    <source>
        <dbReference type="ARBA" id="ARBA00022598"/>
    </source>
</evidence>
<evidence type="ECO:0000259" key="16">
    <source>
        <dbReference type="Pfam" id="PF09334"/>
    </source>
</evidence>
<dbReference type="InterPro" id="IPR015413">
    <property type="entry name" value="Methionyl/Leucyl_tRNA_Synth"/>
</dbReference>
<dbReference type="Pfam" id="PF01406">
    <property type="entry name" value="tRNA-synt_1e"/>
    <property type="match status" value="1"/>
</dbReference>
<dbReference type="InterPro" id="IPR033911">
    <property type="entry name" value="MetRS_core"/>
</dbReference>
<keyword evidence="9 13" id="KW-0067">ATP-binding</keyword>
<comment type="cofactor">
    <cofactor evidence="1">
        <name>Zn(2+)</name>
        <dbReference type="ChEBI" id="CHEBI:29105"/>
    </cofactor>
</comment>
<name>A0A2M6YRL2_9BACT</name>
<dbReference type="EMBL" id="PEWZ01000056">
    <property type="protein sequence ID" value="PIU35741.1"/>
    <property type="molecule type" value="Genomic_DNA"/>
</dbReference>
<proteinExistence type="inferred from homology"/>
<dbReference type="Gene3D" id="2.170.220.10">
    <property type="match status" value="1"/>
</dbReference>
<comment type="function">
    <text evidence="2">Is required not only for elongation of protein synthesis but also for the initiation of all mRNA translation through initiator tRNA(fMet) aminoacylation.</text>
</comment>
<dbReference type="InterPro" id="IPR014758">
    <property type="entry name" value="Met-tRNA_synth"/>
</dbReference>
<dbReference type="GO" id="GO:0005524">
    <property type="term" value="F:ATP binding"/>
    <property type="evidence" value="ECO:0007669"/>
    <property type="project" value="UniProtKB-KW"/>
</dbReference>
<evidence type="ECO:0000313" key="18">
    <source>
        <dbReference type="Proteomes" id="UP000229502"/>
    </source>
</evidence>
<dbReference type="Proteomes" id="UP000229502">
    <property type="component" value="Unassembled WGS sequence"/>
</dbReference>
<sequence>MDKKFFVTTPIYYVNDIPHIGHTCTTVVADIVARYHKLLGEDVFLLTGTDEHGAKVAEAAAAEGLSPKEFCDKVSQTFSDIWPRLNIKYDYFIRTTNPAHEKIVQEILEKIYKKGDIYKAKYEGLYCIGCEKFVSDGDLVDGHCPLHPNKPVEKQSEENYFFKLSKYVPTLIAAIEDEKHPFHYQVSPESKRSEVLARLKAGVTDLSISRAEVTWGISIPWDKSQTIYVWVDALFNYYTATKITGRENLWPADLHLLAKEILWFHAVIWEALLIAADIPLPKEIFAHNFYTIDGQKMSKSLGNVISPQELLEKFGVDGTRYLVASSFPAFDDADVGLERFTKKYNADLANGLGNLVARVASLCESSGDSFLGKTEFDIDPKVKKYLQAYRFNDALNYIWEQINSANKKINESKLWEQKGDTLKEGLQSLVYAVQEIAFHLQPFMPETAEKILEQFKGPKIKSEKSLFPRL</sequence>
<dbReference type="Pfam" id="PF09334">
    <property type="entry name" value="tRNA-synt_1g"/>
    <property type="match status" value="1"/>
</dbReference>
<comment type="similarity">
    <text evidence="13">Belongs to the class-I aminoacyl-tRNA synthetase family.</text>
</comment>
<evidence type="ECO:0000256" key="9">
    <source>
        <dbReference type="ARBA" id="ARBA00022840"/>
    </source>
</evidence>
<dbReference type="PRINTS" id="PR01041">
    <property type="entry name" value="TRNASYNTHMET"/>
</dbReference>
<reference evidence="18" key="1">
    <citation type="submission" date="2017-09" db="EMBL/GenBank/DDBJ databases">
        <title>Depth-based differentiation of microbial function through sediment-hosted aquifers and enrichment of novel symbionts in the deep terrestrial subsurface.</title>
        <authorList>
            <person name="Probst A.J."/>
            <person name="Ladd B."/>
            <person name="Jarett J.K."/>
            <person name="Geller-Mcgrath D.E."/>
            <person name="Sieber C.M.K."/>
            <person name="Emerson J.B."/>
            <person name="Anantharaman K."/>
            <person name="Thomas B.C."/>
            <person name="Malmstrom R."/>
            <person name="Stieglmeier M."/>
            <person name="Klingl A."/>
            <person name="Woyke T."/>
            <person name="Ryan C.M."/>
            <person name="Banfield J.F."/>
        </authorList>
    </citation>
    <scope>NUCLEOTIDE SEQUENCE [LARGE SCALE GENOMIC DNA]</scope>
</reference>
<dbReference type="InterPro" id="IPR032678">
    <property type="entry name" value="tRNA-synt_1_cat_dom"/>
</dbReference>
<dbReference type="InterPro" id="IPR014729">
    <property type="entry name" value="Rossmann-like_a/b/a_fold"/>
</dbReference>
<evidence type="ECO:0000256" key="1">
    <source>
        <dbReference type="ARBA" id="ARBA00001947"/>
    </source>
</evidence>
<evidence type="ECO:0000256" key="13">
    <source>
        <dbReference type="RuleBase" id="RU363039"/>
    </source>
</evidence>
<organism evidence="17 18">
    <name type="scientific">Candidatus Shapirobacteria bacterium CG07_land_8_20_14_0_80_39_18</name>
    <dbReference type="NCBI Taxonomy" id="1974882"/>
    <lineage>
        <taxon>Bacteria</taxon>
        <taxon>Candidatus Shapironibacteriota</taxon>
    </lineage>
</organism>
<keyword evidence="7 13" id="KW-0547">Nucleotide-binding</keyword>
<keyword evidence="8" id="KW-0862">Zinc</keyword>
<dbReference type="NCBIfam" id="TIGR00398">
    <property type="entry name" value="metG"/>
    <property type="match status" value="1"/>
</dbReference>
<gene>
    <name evidence="17" type="ORF">COT03_01090</name>
</gene>
<dbReference type="InterPro" id="IPR023457">
    <property type="entry name" value="Met-tRNA_synth_2"/>
</dbReference>
<keyword evidence="6" id="KW-0479">Metal-binding</keyword>
<dbReference type="PANTHER" id="PTHR43326">
    <property type="entry name" value="METHIONYL-TRNA SYNTHETASE"/>
    <property type="match status" value="1"/>
</dbReference>
<feature type="domain" description="Methionyl/Valyl/Leucyl/Isoleucyl-tRNA synthetase anticodon-binding" evidence="15">
    <location>
        <begin position="381"/>
        <end position="462"/>
    </location>
</feature>
<feature type="domain" description="tRNA synthetases class I catalytic" evidence="14">
    <location>
        <begin position="14"/>
        <end position="123"/>
    </location>
</feature>
<feature type="domain" description="Methionyl/Leucyl tRNA synthetase" evidence="16">
    <location>
        <begin position="138"/>
        <end position="359"/>
    </location>
</feature>
<evidence type="ECO:0000256" key="12">
    <source>
        <dbReference type="ARBA" id="ARBA00030904"/>
    </source>
</evidence>
<dbReference type="SUPFAM" id="SSF47323">
    <property type="entry name" value="Anticodon-binding domain of a subclass of class I aminoacyl-tRNA synthetases"/>
    <property type="match status" value="1"/>
</dbReference>
<dbReference type="CDD" id="cd00814">
    <property type="entry name" value="MetRS_core"/>
    <property type="match status" value="1"/>
</dbReference>
<keyword evidence="5 13" id="KW-0436">Ligase</keyword>
<keyword evidence="10 13" id="KW-0648">Protein biosynthesis</keyword>
<evidence type="ECO:0000259" key="15">
    <source>
        <dbReference type="Pfam" id="PF08264"/>
    </source>
</evidence>
<evidence type="ECO:0000256" key="10">
    <source>
        <dbReference type="ARBA" id="ARBA00022917"/>
    </source>
</evidence>
<evidence type="ECO:0000259" key="14">
    <source>
        <dbReference type="Pfam" id="PF01406"/>
    </source>
</evidence>
<dbReference type="Gene3D" id="3.40.50.620">
    <property type="entry name" value="HUPs"/>
    <property type="match status" value="1"/>
</dbReference>
<evidence type="ECO:0000256" key="8">
    <source>
        <dbReference type="ARBA" id="ARBA00022833"/>
    </source>
</evidence>
<protein>
    <recommendedName>
        <fullName evidence="4">Methionine--tRNA ligase</fullName>
        <ecNumber evidence="3">6.1.1.10</ecNumber>
    </recommendedName>
    <alternativeName>
        <fullName evidence="12">Methionyl-tRNA synthetase</fullName>
    </alternativeName>
</protein>
<dbReference type="InterPro" id="IPR009080">
    <property type="entry name" value="tRNAsynth_Ia_anticodon-bd"/>
</dbReference>
<dbReference type="GO" id="GO:0046872">
    <property type="term" value="F:metal ion binding"/>
    <property type="evidence" value="ECO:0007669"/>
    <property type="project" value="UniProtKB-KW"/>
</dbReference>
<dbReference type="FunFam" id="2.170.220.10:FF:000003">
    <property type="entry name" value="Methionine--tRNA ligase"/>
    <property type="match status" value="1"/>
</dbReference>
<evidence type="ECO:0000256" key="7">
    <source>
        <dbReference type="ARBA" id="ARBA00022741"/>
    </source>
</evidence>
<dbReference type="InterPro" id="IPR013155">
    <property type="entry name" value="M/V/L/I-tRNA-synth_anticd-bd"/>
</dbReference>
<evidence type="ECO:0000313" key="17">
    <source>
        <dbReference type="EMBL" id="PIU35741.1"/>
    </source>
</evidence>
<evidence type="ECO:0000256" key="11">
    <source>
        <dbReference type="ARBA" id="ARBA00023146"/>
    </source>
</evidence>
<dbReference type="GO" id="GO:0006431">
    <property type="term" value="P:methionyl-tRNA aminoacylation"/>
    <property type="evidence" value="ECO:0007669"/>
    <property type="project" value="InterPro"/>
</dbReference>
<evidence type="ECO:0000256" key="6">
    <source>
        <dbReference type="ARBA" id="ARBA00022723"/>
    </source>
</evidence>
<keyword evidence="11 13" id="KW-0030">Aminoacyl-tRNA synthetase</keyword>
<dbReference type="Gene3D" id="1.10.730.10">
    <property type="entry name" value="Isoleucyl-tRNA Synthetase, Domain 1"/>
    <property type="match status" value="1"/>
</dbReference>
<dbReference type="Pfam" id="PF08264">
    <property type="entry name" value="Anticodon_1"/>
    <property type="match status" value="1"/>
</dbReference>
<dbReference type="GO" id="GO:0004825">
    <property type="term" value="F:methionine-tRNA ligase activity"/>
    <property type="evidence" value="ECO:0007669"/>
    <property type="project" value="UniProtKB-EC"/>
</dbReference>
<dbReference type="EC" id="6.1.1.10" evidence="3"/>
<dbReference type="PANTHER" id="PTHR43326:SF1">
    <property type="entry name" value="METHIONINE--TRNA LIGASE, MITOCHONDRIAL"/>
    <property type="match status" value="1"/>
</dbReference>
<dbReference type="SUPFAM" id="SSF52374">
    <property type="entry name" value="Nucleotidylyl transferase"/>
    <property type="match status" value="1"/>
</dbReference>
<evidence type="ECO:0000256" key="2">
    <source>
        <dbReference type="ARBA" id="ARBA00003314"/>
    </source>
</evidence>
<dbReference type="AlphaFoldDB" id="A0A2M6YRL2"/>